<dbReference type="Pfam" id="PF18299">
    <property type="entry name" value="R2K_2"/>
    <property type="match status" value="1"/>
</dbReference>
<feature type="domain" description="ATP-grasp" evidence="1">
    <location>
        <begin position="83"/>
        <end position="242"/>
    </location>
</feature>
<dbReference type="RefSeq" id="WP_239120362.1">
    <property type="nucleotide sequence ID" value="NZ_BAAALB010000010.1"/>
</dbReference>
<dbReference type="Proteomes" id="UP000619293">
    <property type="component" value="Unassembled WGS sequence"/>
</dbReference>
<name>A0A8J3JW32_9ACTN</name>
<comment type="caution">
    <text evidence="2">The sequence shown here is derived from an EMBL/GenBank/DDBJ whole genome shotgun (WGS) entry which is preliminary data.</text>
</comment>
<proteinExistence type="predicted"/>
<dbReference type="InterPro" id="IPR041261">
    <property type="entry name" value="R2K_2"/>
</dbReference>
<gene>
    <name evidence="2" type="ORF">Cch02nite_13810</name>
</gene>
<organism evidence="2 3">
    <name type="scientific">Catellatospora chokoriensis</name>
    <dbReference type="NCBI Taxonomy" id="310353"/>
    <lineage>
        <taxon>Bacteria</taxon>
        <taxon>Bacillati</taxon>
        <taxon>Actinomycetota</taxon>
        <taxon>Actinomycetes</taxon>
        <taxon>Micromonosporales</taxon>
        <taxon>Micromonosporaceae</taxon>
        <taxon>Catellatospora</taxon>
    </lineage>
</organism>
<accession>A0A8J3JW32</accession>
<dbReference type="AlphaFoldDB" id="A0A8J3JW32"/>
<evidence type="ECO:0000259" key="1">
    <source>
        <dbReference type="Pfam" id="PF18299"/>
    </source>
</evidence>
<protein>
    <recommendedName>
        <fullName evidence="1">ATP-grasp domain-containing protein</fullName>
    </recommendedName>
</protein>
<evidence type="ECO:0000313" key="2">
    <source>
        <dbReference type="EMBL" id="GIF87937.1"/>
    </source>
</evidence>
<evidence type="ECO:0000313" key="3">
    <source>
        <dbReference type="Proteomes" id="UP000619293"/>
    </source>
</evidence>
<dbReference type="EMBL" id="BONG01000006">
    <property type="protein sequence ID" value="GIF87937.1"/>
    <property type="molecule type" value="Genomic_DNA"/>
</dbReference>
<keyword evidence="3" id="KW-1185">Reference proteome</keyword>
<sequence length="269" mass="28403">MDRVLMLPPRVTETGLAFADAARRRGMRVETLRTWRLPEHLAGHAGAHLYAGPLFADAVGAELGVGLLEPGQDWLARLPRAWTRREVALTTLAAARALDRPAFVKPPDDKSFPARVYPSGAGLPGPEVLAGDTPVLVSDVVTFQVEYRLFLGAGRVRAASRYAVDGELDLAGPAQDARCADAAAFAAGLLGPGLPELPSAVVVDVGLLADAATGRPEWAVIEANAAWASGHYAADPDRALDVVLSASRPADEIAPADRRFLRGLPTVSR</sequence>
<reference evidence="2 3" key="1">
    <citation type="submission" date="2021-01" db="EMBL/GenBank/DDBJ databases">
        <title>Whole genome shotgun sequence of Catellatospora chokoriensis NBRC 107358.</title>
        <authorList>
            <person name="Komaki H."/>
            <person name="Tamura T."/>
        </authorList>
    </citation>
    <scope>NUCLEOTIDE SEQUENCE [LARGE SCALE GENOMIC DNA]</scope>
    <source>
        <strain evidence="2 3">NBRC 107358</strain>
    </source>
</reference>